<gene>
    <name evidence="5 8" type="primary">rimM</name>
    <name evidence="8" type="ORF">H6A12_02475</name>
</gene>
<proteinExistence type="inferred from homology"/>
<dbReference type="GO" id="GO:0006364">
    <property type="term" value="P:rRNA processing"/>
    <property type="evidence" value="ECO:0007669"/>
    <property type="project" value="UniProtKB-UniRule"/>
</dbReference>
<protein>
    <recommendedName>
        <fullName evidence="5">Ribosome maturation factor RimM</fullName>
    </recommendedName>
</protein>
<comment type="subcellular location">
    <subcellularLocation>
        <location evidence="5">Cytoplasm</location>
    </subcellularLocation>
</comment>
<name>A0A938X3A0_9FIRM</name>
<dbReference type="GO" id="GO:0042274">
    <property type="term" value="P:ribosomal small subunit biogenesis"/>
    <property type="evidence" value="ECO:0007669"/>
    <property type="project" value="UniProtKB-UniRule"/>
</dbReference>
<dbReference type="Pfam" id="PF01782">
    <property type="entry name" value="RimM"/>
    <property type="match status" value="1"/>
</dbReference>
<accession>A0A938X3A0</accession>
<dbReference type="Gene3D" id="2.30.30.240">
    <property type="entry name" value="PRC-barrel domain"/>
    <property type="match status" value="1"/>
</dbReference>
<dbReference type="SUPFAM" id="SSF50447">
    <property type="entry name" value="Translation proteins"/>
    <property type="match status" value="1"/>
</dbReference>
<comment type="subunit">
    <text evidence="5">Binds ribosomal protein uS19.</text>
</comment>
<organism evidence="8 9">
    <name type="scientific">Merdimmobilis hominis</name>
    <dbReference type="NCBI Taxonomy" id="2897707"/>
    <lineage>
        <taxon>Bacteria</taxon>
        <taxon>Bacillati</taxon>
        <taxon>Bacillota</taxon>
        <taxon>Clostridia</taxon>
        <taxon>Eubacteriales</taxon>
        <taxon>Oscillospiraceae</taxon>
        <taxon>Merdimmobilis</taxon>
    </lineage>
</organism>
<reference evidence="8" key="2">
    <citation type="journal article" date="2021" name="Sci. Rep.">
        <title>The distribution of antibiotic resistance genes in chicken gut microbiota commensals.</title>
        <authorList>
            <person name="Juricova H."/>
            <person name="Matiasovicova J."/>
            <person name="Kubasova T."/>
            <person name="Cejkova D."/>
            <person name="Rychlik I."/>
        </authorList>
    </citation>
    <scope>NUCLEOTIDE SEQUENCE</scope>
    <source>
        <strain evidence="8">An559</strain>
    </source>
</reference>
<keyword evidence="3 5" id="KW-0698">rRNA processing</keyword>
<keyword evidence="1 5" id="KW-0963">Cytoplasm</keyword>
<comment type="domain">
    <text evidence="5">The PRC barrel domain binds ribosomal protein uS19.</text>
</comment>
<evidence type="ECO:0000313" key="9">
    <source>
        <dbReference type="Proteomes" id="UP000774750"/>
    </source>
</evidence>
<evidence type="ECO:0000313" key="8">
    <source>
        <dbReference type="EMBL" id="MBM6920027.1"/>
    </source>
</evidence>
<dbReference type="GO" id="GO:0043022">
    <property type="term" value="F:ribosome binding"/>
    <property type="evidence" value="ECO:0007669"/>
    <property type="project" value="InterPro"/>
</dbReference>
<reference evidence="8" key="1">
    <citation type="submission" date="2020-08" db="EMBL/GenBank/DDBJ databases">
        <authorList>
            <person name="Cejkova D."/>
            <person name="Kubasova T."/>
            <person name="Jahodarova E."/>
            <person name="Rychlik I."/>
        </authorList>
    </citation>
    <scope>NUCLEOTIDE SEQUENCE</scope>
    <source>
        <strain evidence="8">An559</strain>
    </source>
</reference>
<feature type="domain" description="RimM N-terminal" evidence="6">
    <location>
        <begin position="8"/>
        <end position="87"/>
    </location>
</feature>
<dbReference type="PANTHER" id="PTHR33692:SF1">
    <property type="entry name" value="RIBOSOME MATURATION FACTOR RIMM"/>
    <property type="match status" value="1"/>
</dbReference>
<keyword evidence="2 5" id="KW-0690">Ribosome biogenesis</keyword>
<dbReference type="GO" id="GO:0005840">
    <property type="term" value="C:ribosome"/>
    <property type="evidence" value="ECO:0007669"/>
    <property type="project" value="InterPro"/>
</dbReference>
<keyword evidence="9" id="KW-1185">Reference proteome</keyword>
<dbReference type="HAMAP" id="MF_00014">
    <property type="entry name" value="Ribosome_mat_RimM"/>
    <property type="match status" value="1"/>
</dbReference>
<evidence type="ECO:0000256" key="4">
    <source>
        <dbReference type="ARBA" id="ARBA00023186"/>
    </source>
</evidence>
<dbReference type="AlphaFoldDB" id="A0A938X3A0"/>
<evidence type="ECO:0000256" key="3">
    <source>
        <dbReference type="ARBA" id="ARBA00022552"/>
    </source>
</evidence>
<dbReference type="InterPro" id="IPR002676">
    <property type="entry name" value="RimM_N"/>
</dbReference>
<dbReference type="InterPro" id="IPR036976">
    <property type="entry name" value="RimM_N_sf"/>
</dbReference>
<dbReference type="SUPFAM" id="SSF50346">
    <property type="entry name" value="PRC-barrel domain"/>
    <property type="match status" value="1"/>
</dbReference>
<comment type="caution">
    <text evidence="8">The sequence shown here is derived from an EMBL/GenBank/DDBJ whole genome shotgun (WGS) entry which is preliminary data.</text>
</comment>
<dbReference type="InterPro" id="IPR011033">
    <property type="entry name" value="PRC_barrel-like_sf"/>
</dbReference>
<evidence type="ECO:0000256" key="1">
    <source>
        <dbReference type="ARBA" id="ARBA00022490"/>
    </source>
</evidence>
<dbReference type="Pfam" id="PF24986">
    <property type="entry name" value="PRC_RimM"/>
    <property type="match status" value="1"/>
</dbReference>
<dbReference type="NCBIfam" id="TIGR02273">
    <property type="entry name" value="16S_RimM"/>
    <property type="match status" value="1"/>
</dbReference>
<dbReference type="GO" id="GO:0005737">
    <property type="term" value="C:cytoplasm"/>
    <property type="evidence" value="ECO:0007669"/>
    <property type="project" value="UniProtKB-SubCell"/>
</dbReference>
<dbReference type="InterPro" id="IPR011961">
    <property type="entry name" value="RimM"/>
</dbReference>
<evidence type="ECO:0000259" key="6">
    <source>
        <dbReference type="Pfam" id="PF01782"/>
    </source>
</evidence>
<dbReference type="Proteomes" id="UP000774750">
    <property type="component" value="Unassembled WGS sequence"/>
</dbReference>
<comment type="similarity">
    <text evidence="5">Belongs to the RimM family.</text>
</comment>
<dbReference type="PANTHER" id="PTHR33692">
    <property type="entry name" value="RIBOSOME MATURATION FACTOR RIMM"/>
    <property type="match status" value="1"/>
</dbReference>
<comment type="function">
    <text evidence="5">An accessory protein needed during the final step in the assembly of 30S ribosomal subunit, possibly for assembly of the head region. Essential for efficient processing of 16S rRNA. May be needed both before and after RbfA during the maturation of 16S rRNA. It has affinity for free ribosomal 30S subunits but not for 70S ribosomes.</text>
</comment>
<dbReference type="EMBL" id="JACJKY010000003">
    <property type="protein sequence ID" value="MBM6920027.1"/>
    <property type="molecule type" value="Genomic_DNA"/>
</dbReference>
<feature type="domain" description="Ribosome maturation factor RimM PRC barrel" evidence="7">
    <location>
        <begin position="98"/>
        <end position="162"/>
    </location>
</feature>
<dbReference type="InterPro" id="IPR009000">
    <property type="entry name" value="Transl_B-barrel_sf"/>
</dbReference>
<keyword evidence="4 5" id="KW-0143">Chaperone</keyword>
<sequence>MKKAFLEIGKIVSTSGLKGEVRVQPWSDSPSFLLSFETMYFDAGNEKVNVEKGRLNKNIVVLKLSCANTVEQANALRGRILYVAREDVKLDDRTYFVQDLIGLRVIDADDETIEYGTLSDVSQTGANDVYHIEKDKKVTLIPAIRQVIIDTDIDAGVMKIRPMKGLFDDED</sequence>
<evidence type="ECO:0000256" key="2">
    <source>
        <dbReference type="ARBA" id="ARBA00022517"/>
    </source>
</evidence>
<evidence type="ECO:0000256" key="5">
    <source>
        <dbReference type="HAMAP-Rule" id="MF_00014"/>
    </source>
</evidence>
<evidence type="ECO:0000259" key="7">
    <source>
        <dbReference type="Pfam" id="PF24986"/>
    </source>
</evidence>
<dbReference type="InterPro" id="IPR056792">
    <property type="entry name" value="PRC_RimM"/>
</dbReference>
<dbReference type="Gene3D" id="2.40.30.60">
    <property type="entry name" value="RimM"/>
    <property type="match status" value="1"/>
</dbReference>
<dbReference type="RefSeq" id="WP_204444429.1">
    <property type="nucleotide sequence ID" value="NZ_JACJKY010000003.1"/>
</dbReference>